<evidence type="ECO:0000256" key="1">
    <source>
        <dbReference type="ARBA" id="ARBA00006817"/>
    </source>
</evidence>
<dbReference type="InterPro" id="IPR023393">
    <property type="entry name" value="START-like_dom_sf"/>
</dbReference>
<sequence>MSHTLSQSDTSVQPDYHARIFVPVSADLARRAIFDQMTDWWSHRVDRTKDGATVYFGNSHVRFVFEGKDQLHWRCVDAHMIIDGVPDTEEWQGTQLIWSIEETQDGTHIALTHKGLTDHLACHDVCCRGWQTYFETSLKAHLSGGTPTPETR</sequence>
<accession>A0A0N7M8X2</accession>
<proteinExistence type="inferred from homology"/>
<dbReference type="GeneID" id="83880490"/>
<dbReference type="RefSeq" id="WP_058310562.1">
    <property type="nucleotide sequence ID" value="NZ_CYTW01000001.1"/>
</dbReference>
<dbReference type="STRING" id="1715693.PH7735_01434"/>
<dbReference type="Gene3D" id="3.30.530.20">
    <property type="match status" value="1"/>
</dbReference>
<dbReference type="SUPFAM" id="SSF55961">
    <property type="entry name" value="Bet v1-like"/>
    <property type="match status" value="1"/>
</dbReference>
<dbReference type="AlphaFoldDB" id="A0A0N7M8X2"/>
<feature type="domain" description="Activator of Hsp90 ATPase homologue 1/2-like C-terminal" evidence="2">
    <location>
        <begin position="88"/>
        <end position="142"/>
    </location>
</feature>
<reference evidence="4" key="1">
    <citation type="submission" date="2015-09" db="EMBL/GenBank/DDBJ databases">
        <authorList>
            <person name="Rodrigo-Torres Lidia"/>
            <person name="Arahal R.David."/>
        </authorList>
    </citation>
    <scope>NUCLEOTIDE SEQUENCE [LARGE SCALE GENOMIC DNA]</scope>
    <source>
        <strain evidence="4">CECT 7735</strain>
    </source>
</reference>
<evidence type="ECO:0000313" key="4">
    <source>
        <dbReference type="Proteomes" id="UP000051870"/>
    </source>
</evidence>
<dbReference type="EMBL" id="CYTW01000001">
    <property type="protein sequence ID" value="CUJ91989.1"/>
    <property type="molecule type" value="Genomic_DNA"/>
</dbReference>
<name>A0A0N7M8X2_9RHOB</name>
<organism evidence="3 4">
    <name type="scientific">Shimia thalassica</name>
    <dbReference type="NCBI Taxonomy" id="1715693"/>
    <lineage>
        <taxon>Bacteria</taxon>
        <taxon>Pseudomonadati</taxon>
        <taxon>Pseudomonadota</taxon>
        <taxon>Alphaproteobacteria</taxon>
        <taxon>Rhodobacterales</taxon>
        <taxon>Roseobacteraceae</taxon>
    </lineage>
</organism>
<dbReference type="Proteomes" id="UP000051870">
    <property type="component" value="Unassembled WGS sequence"/>
</dbReference>
<protein>
    <recommendedName>
        <fullName evidence="2">Activator of Hsp90 ATPase homologue 1/2-like C-terminal domain-containing protein</fullName>
    </recommendedName>
</protein>
<evidence type="ECO:0000259" key="2">
    <source>
        <dbReference type="Pfam" id="PF08327"/>
    </source>
</evidence>
<gene>
    <name evidence="3" type="ORF">PH7735_01434</name>
</gene>
<dbReference type="Pfam" id="PF08327">
    <property type="entry name" value="AHSA1"/>
    <property type="match status" value="1"/>
</dbReference>
<keyword evidence="4" id="KW-1185">Reference proteome</keyword>
<evidence type="ECO:0000313" key="3">
    <source>
        <dbReference type="EMBL" id="CUJ91989.1"/>
    </source>
</evidence>
<dbReference type="InterPro" id="IPR013538">
    <property type="entry name" value="ASHA1/2-like_C"/>
</dbReference>
<comment type="similarity">
    <text evidence="1">Belongs to the AHA1 family.</text>
</comment>